<dbReference type="EMBL" id="ML769390">
    <property type="protein sequence ID" value="KAE9408569.1"/>
    <property type="molecule type" value="Genomic_DNA"/>
</dbReference>
<feature type="region of interest" description="Disordered" evidence="1">
    <location>
        <begin position="1"/>
        <end position="35"/>
    </location>
</feature>
<feature type="region of interest" description="Disordered" evidence="1">
    <location>
        <begin position="318"/>
        <end position="372"/>
    </location>
</feature>
<proteinExistence type="predicted"/>
<protein>
    <submittedName>
        <fullName evidence="2">Uncharacterized protein</fullName>
    </submittedName>
</protein>
<accession>A0A6A4ID98</accession>
<sequence>MHSLKNPLSFRPSSRPTSPAPPPPSRPDSGIGMERSRPLTKLSLNNLRRASPAPAPSPLPVPLTLVQDGSYLEMLSLKLSEAISKAVTQPSGSPTMNDVVGGKRPIPNGRGSALGTLIISELKAANGNPHLHRAIVRSLHRPLSVLLGNLSTMMLPLLSSPAFLAPPAPSVQSPNSNAVQLHALAVAAFAGELLESFDDLNLGHDSDVRGDGLKVIRDGLVSLVNRVVNPLVGGIRNELVPILDALELSTPGKVITGAKNVMLHNSVVTLQSIIPVYAQALKRYTVSRAAQNVLAPFVISLVWRSIVALCHRPMATSPPPSPGLLPLTALKKRRGSPSSSPPLTPPSTRFTIKLPTSRPPSPPALQPVPSLSPASDARALCDLLSALPGPSAETESGRLAREAVDEAMEGLRALADLFDLAPGLLKVTDEQTLEDNALELERLTEKIPTLVALPVLLRAKGGLDLPSETVLGLSEEDYRNSCLTGFGRADECATPVGLRVCAHLRASASTRTVLLAWLEKEIAD</sequence>
<dbReference type="AlphaFoldDB" id="A0A6A4ID98"/>
<feature type="compositionally biased region" description="Pro residues" evidence="1">
    <location>
        <begin position="357"/>
        <end position="366"/>
    </location>
</feature>
<reference evidence="2" key="1">
    <citation type="journal article" date="2019" name="Environ. Microbiol.">
        <title>Fungal ecological strategies reflected in gene transcription - a case study of two litter decomposers.</title>
        <authorList>
            <person name="Barbi F."/>
            <person name="Kohler A."/>
            <person name="Barry K."/>
            <person name="Baskaran P."/>
            <person name="Daum C."/>
            <person name="Fauchery L."/>
            <person name="Ihrmark K."/>
            <person name="Kuo A."/>
            <person name="LaButti K."/>
            <person name="Lipzen A."/>
            <person name="Morin E."/>
            <person name="Grigoriev I.V."/>
            <person name="Henrissat B."/>
            <person name="Lindahl B."/>
            <person name="Martin F."/>
        </authorList>
    </citation>
    <scope>NUCLEOTIDE SEQUENCE</scope>
    <source>
        <strain evidence="2">JB14</strain>
    </source>
</reference>
<organism evidence="2 3">
    <name type="scientific">Gymnopus androsaceus JB14</name>
    <dbReference type="NCBI Taxonomy" id="1447944"/>
    <lineage>
        <taxon>Eukaryota</taxon>
        <taxon>Fungi</taxon>
        <taxon>Dikarya</taxon>
        <taxon>Basidiomycota</taxon>
        <taxon>Agaricomycotina</taxon>
        <taxon>Agaricomycetes</taxon>
        <taxon>Agaricomycetidae</taxon>
        <taxon>Agaricales</taxon>
        <taxon>Marasmiineae</taxon>
        <taxon>Omphalotaceae</taxon>
        <taxon>Gymnopus</taxon>
    </lineage>
</organism>
<evidence type="ECO:0000313" key="2">
    <source>
        <dbReference type="EMBL" id="KAE9408569.1"/>
    </source>
</evidence>
<gene>
    <name evidence="2" type="ORF">BT96DRAFT_953866</name>
</gene>
<feature type="compositionally biased region" description="Low complexity" evidence="1">
    <location>
        <begin position="7"/>
        <end position="17"/>
    </location>
</feature>
<name>A0A6A4ID98_9AGAR</name>
<evidence type="ECO:0000256" key="1">
    <source>
        <dbReference type="SAM" id="MobiDB-lite"/>
    </source>
</evidence>
<evidence type="ECO:0000313" key="3">
    <source>
        <dbReference type="Proteomes" id="UP000799118"/>
    </source>
</evidence>
<keyword evidence="3" id="KW-1185">Reference proteome</keyword>
<dbReference type="Proteomes" id="UP000799118">
    <property type="component" value="Unassembled WGS sequence"/>
</dbReference>
<dbReference type="OrthoDB" id="1734943at2759"/>